<feature type="transmembrane region" description="Helical" evidence="11">
    <location>
        <begin position="85"/>
        <end position="107"/>
    </location>
</feature>
<dbReference type="InterPro" id="IPR000276">
    <property type="entry name" value="GPCR_Rhodpsn"/>
</dbReference>
<accession>A0AAN9G2S8</accession>
<evidence type="ECO:0000256" key="2">
    <source>
        <dbReference type="ARBA" id="ARBA00022475"/>
    </source>
</evidence>
<evidence type="ECO:0000313" key="13">
    <source>
        <dbReference type="EMBL" id="KAK7093273.1"/>
    </source>
</evidence>
<dbReference type="Gene3D" id="1.20.1070.10">
    <property type="entry name" value="Rhodopsin 7-helix transmembrane proteins"/>
    <property type="match status" value="2"/>
</dbReference>
<keyword evidence="5 9" id="KW-0297">G-protein coupled receptor</keyword>
<dbReference type="Pfam" id="PF00001">
    <property type="entry name" value="7tm_1"/>
    <property type="match status" value="1"/>
</dbReference>
<sequence>MALEGLILAVLVATTGATFLVNVVVLVALTSGHRQPLTRTFAMTLTVSMVTADMLISVSVMPVTIYSITSSTWVLGDTVCKLYCAADIMLCTASIFHLAGLACDRYLAVCRPFFHRRLTLTKARMTCALLWLLSAVIGFGVVLPTWQISRTATLVAGVSNNACLVRLTLGYAVASVVLSFFLPLSLIVGFNLAILTKLRSSAGNMTTENNVSRICDVKSAVAPGGDQTSSIPHEGNDDVSLDDDDSASHGVTRRNSSETRSNINPENYEALDADAAQFNESCETGEVTKGAKSYTCTLPKLETHTIIPTEGQAANIKEHSKRATSTESSSSSRLKPRVGDRAIKTILWLVSCFIVCWFPFFVVALIVAISPQAIPKVVGGVVVWLGYINSTINPFLLYRFNCTIRGSVRRFLRLGDRQSLTS</sequence>
<keyword evidence="6 11" id="KW-0472">Membrane</keyword>
<keyword evidence="4 11" id="KW-1133">Transmembrane helix</keyword>
<evidence type="ECO:0000256" key="8">
    <source>
        <dbReference type="ARBA" id="ARBA00023224"/>
    </source>
</evidence>
<feature type="domain" description="G-protein coupled receptors family 1 profile" evidence="12">
    <location>
        <begin position="21"/>
        <end position="397"/>
    </location>
</feature>
<evidence type="ECO:0000256" key="6">
    <source>
        <dbReference type="ARBA" id="ARBA00023136"/>
    </source>
</evidence>
<feature type="transmembrane region" description="Helical" evidence="11">
    <location>
        <begin position="128"/>
        <end position="149"/>
    </location>
</feature>
<evidence type="ECO:0000313" key="14">
    <source>
        <dbReference type="Proteomes" id="UP001374579"/>
    </source>
</evidence>
<feature type="region of interest" description="Disordered" evidence="10">
    <location>
        <begin position="222"/>
        <end position="266"/>
    </location>
</feature>
<keyword evidence="7 9" id="KW-0675">Receptor</keyword>
<feature type="transmembrane region" description="Helical" evidence="11">
    <location>
        <begin position="6"/>
        <end position="29"/>
    </location>
</feature>
<evidence type="ECO:0000256" key="9">
    <source>
        <dbReference type="RuleBase" id="RU000688"/>
    </source>
</evidence>
<keyword evidence="3 9" id="KW-0812">Transmembrane</keyword>
<feature type="transmembrane region" description="Helical" evidence="11">
    <location>
        <begin position="169"/>
        <end position="195"/>
    </location>
</feature>
<name>A0AAN9G2S8_9CAEN</name>
<dbReference type="AlphaFoldDB" id="A0AAN9G2S8"/>
<dbReference type="GO" id="GO:0004930">
    <property type="term" value="F:G protein-coupled receptor activity"/>
    <property type="evidence" value="ECO:0007669"/>
    <property type="project" value="UniProtKB-KW"/>
</dbReference>
<dbReference type="PROSITE" id="PS00237">
    <property type="entry name" value="G_PROTEIN_RECEP_F1_1"/>
    <property type="match status" value="1"/>
</dbReference>
<proteinExistence type="inferred from homology"/>
<dbReference type="PROSITE" id="PS50262">
    <property type="entry name" value="G_PROTEIN_RECEP_F1_2"/>
    <property type="match status" value="1"/>
</dbReference>
<evidence type="ECO:0000256" key="10">
    <source>
        <dbReference type="SAM" id="MobiDB-lite"/>
    </source>
</evidence>
<evidence type="ECO:0000259" key="12">
    <source>
        <dbReference type="PROSITE" id="PS50262"/>
    </source>
</evidence>
<dbReference type="InterPro" id="IPR017452">
    <property type="entry name" value="GPCR_Rhodpsn_7TM"/>
</dbReference>
<evidence type="ECO:0000256" key="4">
    <source>
        <dbReference type="ARBA" id="ARBA00022989"/>
    </source>
</evidence>
<organism evidence="13 14">
    <name type="scientific">Littorina saxatilis</name>
    <dbReference type="NCBI Taxonomy" id="31220"/>
    <lineage>
        <taxon>Eukaryota</taxon>
        <taxon>Metazoa</taxon>
        <taxon>Spiralia</taxon>
        <taxon>Lophotrochozoa</taxon>
        <taxon>Mollusca</taxon>
        <taxon>Gastropoda</taxon>
        <taxon>Caenogastropoda</taxon>
        <taxon>Littorinimorpha</taxon>
        <taxon>Littorinoidea</taxon>
        <taxon>Littorinidae</taxon>
        <taxon>Littorina</taxon>
    </lineage>
</organism>
<feature type="region of interest" description="Disordered" evidence="10">
    <location>
        <begin position="311"/>
        <end position="334"/>
    </location>
</feature>
<reference evidence="13 14" key="1">
    <citation type="submission" date="2024-02" db="EMBL/GenBank/DDBJ databases">
        <title>Chromosome-scale genome assembly of the rough periwinkle Littorina saxatilis.</title>
        <authorList>
            <person name="De Jode A."/>
            <person name="Faria R."/>
            <person name="Formenti G."/>
            <person name="Sims Y."/>
            <person name="Smith T.P."/>
            <person name="Tracey A."/>
            <person name="Wood J.M.D."/>
            <person name="Zagrodzka Z.B."/>
            <person name="Johannesson K."/>
            <person name="Butlin R.K."/>
            <person name="Leder E.H."/>
        </authorList>
    </citation>
    <scope>NUCLEOTIDE SEQUENCE [LARGE SCALE GENOMIC DNA]</scope>
    <source>
        <strain evidence="13">Snail1</strain>
        <tissue evidence="13">Muscle</tissue>
    </source>
</reference>
<feature type="transmembrane region" description="Helical" evidence="11">
    <location>
        <begin position="41"/>
        <end position="65"/>
    </location>
</feature>
<protein>
    <recommendedName>
        <fullName evidence="12">G-protein coupled receptors family 1 profile domain-containing protein</fullName>
    </recommendedName>
</protein>
<dbReference type="Proteomes" id="UP001374579">
    <property type="component" value="Unassembled WGS sequence"/>
</dbReference>
<comment type="similarity">
    <text evidence="9">Belongs to the G-protein coupled receptor 1 family.</text>
</comment>
<evidence type="ECO:0000256" key="5">
    <source>
        <dbReference type="ARBA" id="ARBA00023040"/>
    </source>
</evidence>
<keyword evidence="8 9" id="KW-0807">Transducer</keyword>
<keyword evidence="14" id="KW-1185">Reference proteome</keyword>
<dbReference type="PANTHER" id="PTHR24248">
    <property type="entry name" value="ADRENERGIC RECEPTOR-RELATED G-PROTEIN COUPLED RECEPTOR"/>
    <property type="match status" value="1"/>
</dbReference>
<dbReference type="SUPFAM" id="SSF81321">
    <property type="entry name" value="Family A G protein-coupled receptor-like"/>
    <property type="match status" value="1"/>
</dbReference>
<comment type="subcellular location">
    <subcellularLocation>
        <location evidence="1">Cell membrane</location>
        <topology evidence="1">Multi-pass membrane protein</topology>
    </subcellularLocation>
</comment>
<feature type="transmembrane region" description="Helical" evidence="11">
    <location>
        <begin position="346"/>
        <end position="369"/>
    </location>
</feature>
<dbReference type="EMBL" id="JBAMIC010000019">
    <property type="protein sequence ID" value="KAK7093273.1"/>
    <property type="molecule type" value="Genomic_DNA"/>
</dbReference>
<evidence type="ECO:0000256" key="7">
    <source>
        <dbReference type="ARBA" id="ARBA00023170"/>
    </source>
</evidence>
<evidence type="ECO:0000256" key="11">
    <source>
        <dbReference type="SAM" id="Phobius"/>
    </source>
</evidence>
<evidence type="ECO:0000256" key="3">
    <source>
        <dbReference type="ARBA" id="ARBA00022692"/>
    </source>
</evidence>
<keyword evidence="2" id="KW-1003">Cell membrane</keyword>
<evidence type="ECO:0000256" key="1">
    <source>
        <dbReference type="ARBA" id="ARBA00004651"/>
    </source>
</evidence>
<gene>
    <name evidence="13" type="ORF">V1264_007058</name>
</gene>
<dbReference type="GO" id="GO:0005886">
    <property type="term" value="C:plasma membrane"/>
    <property type="evidence" value="ECO:0007669"/>
    <property type="project" value="UniProtKB-SubCell"/>
</dbReference>
<dbReference type="PRINTS" id="PR00237">
    <property type="entry name" value="GPCRRHODOPSN"/>
</dbReference>
<comment type="caution">
    <text evidence="13">The sequence shown here is derived from an EMBL/GenBank/DDBJ whole genome shotgun (WGS) entry which is preliminary data.</text>
</comment>
<feature type="transmembrane region" description="Helical" evidence="11">
    <location>
        <begin position="381"/>
        <end position="400"/>
    </location>
</feature>